<dbReference type="EMBL" id="CP092881">
    <property type="protein sequence ID" value="UYV80900.1"/>
    <property type="molecule type" value="Genomic_DNA"/>
</dbReference>
<gene>
    <name evidence="1" type="ORF">LAZ67_19002128</name>
</gene>
<evidence type="ECO:0000313" key="2">
    <source>
        <dbReference type="Proteomes" id="UP001235939"/>
    </source>
</evidence>
<dbReference type="Proteomes" id="UP001235939">
    <property type="component" value="Chromosome 19"/>
</dbReference>
<protein>
    <submittedName>
        <fullName evidence="1">Uncharacterized protein</fullName>
    </submittedName>
</protein>
<reference evidence="1 2" key="1">
    <citation type="submission" date="2022-01" db="EMBL/GenBank/DDBJ databases">
        <title>A chromosomal length assembly of Cordylochernes scorpioides.</title>
        <authorList>
            <person name="Zeh D."/>
            <person name="Zeh J."/>
        </authorList>
    </citation>
    <scope>NUCLEOTIDE SEQUENCE [LARGE SCALE GENOMIC DNA]</scope>
    <source>
        <strain evidence="1">IN4F17</strain>
        <tissue evidence="1">Whole Body</tissue>
    </source>
</reference>
<dbReference type="PANTHER" id="PTHR21301:SF10">
    <property type="entry name" value="REVERSE TRANSCRIPTASE DOMAIN-CONTAINING PROTEIN"/>
    <property type="match status" value="1"/>
</dbReference>
<sequence>MTYRCKTKPFPFFTEAEDYLAVEIDKFSSPSCPVQAQMRKDLGIMRAREGCQHFEGRLVSQLPKPFYFNIVVRKDLAKICDIACFADGSACSDSTIFPTDIITYKRYINDIFCICTANKVNHKLTSLNSNHPEINFTLEIQNNNKLPFLDINIIRSQQGLKTSIYYKSFFKPNYIHFSSYCPLIHKINTAKKRSKRMYTHCSLQNSKIEETQNIIK</sequence>
<name>A0ABY6LMH1_9ARAC</name>
<evidence type="ECO:0000313" key="1">
    <source>
        <dbReference type="EMBL" id="UYV80900.1"/>
    </source>
</evidence>
<dbReference type="PANTHER" id="PTHR21301">
    <property type="entry name" value="REVERSE TRANSCRIPTASE"/>
    <property type="match status" value="1"/>
</dbReference>
<proteinExistence type="predicted"/>
<organism evidence="1 2">
    <name type="scientific">Cordylochernes scorpioides</name>
    <dbReference type="NCBI Taxonomy" id="51811"/>
    <lineage>
        <taxon>Eukaryota</taxon>
        <taxon>Metazoa</taxon>
        <taxon>Ecdysozoa</taxon>
        <taxon>Arthropoda</taxon>
        <taxon>Chelicerata</taxon>
        <taxon>Arachnida</taxon>
        <taxon>Pseudoscorpiones</taxon>
        <taxon>Cheliferoidea</taxon>
        <taxon>Chernetidae</taxon>
        <taxon>Cordylochernes</taxon>
    </lineage>
</organism>
<accession>A0ABY6LMH1</accession>
<keyword evidence="2" id="KW-1185">Reference proteome</keyword>